<sequence length="623" mass="69337" precursor="true">MRPNLRSIVASALVFWSLVALAPAQALRERVNEAIDRGVLNLLDEQELDGSWYLHRPRYQAGQTALCMQALLECDVDAGHPAIRRATAYLMAIEPYYTYEVAVTIIAYLELLERLDAREKELDARLRERIGKYVEMLIEYQEPNGGFAYPDRVIDMSNVQYAAMALRNAALAGYDVPQKVWRGIADYTMSVQERNVRGSRPEAGISYVEARPPSGSMTAAGVATLFLCSEQSKRNTSSWVTHREAALRWLAARFTASDNPGQPGAWIYYYLYAVERVGAYLEIDTIGDVPWYEAGATWLVEQQTGSGSWHSPEQTSFALLFLKRATSNAPSTGGGKKSSDQSFGEDDPTAMVSLRGFGENPLRIWISSFGEAESKEYGVESGGTLGGLDVRSVEYWVDSGPGIGDPELLWRTEEDMSANRYVYEHEFARQGTYSVRAVVRIQSPHADEGEVELTSAPLELRARRGDQTRLLQIARNLSRNLFLGQEMRVRASSFFDEDRAAKYAADGTLTSGWLAAAGDRTPFVSLAWNEYFKGGRIEIAHLQPNNAAPVVLPKRLRVTVNGRDEFEVEMPADTNLFGHLEIGARDKVRGLRIDVLSVHEHPEGLEGPVGIGEISYFPPPDED</sequence>
<feature type="region of interest" description="Disordered" evidence="1">
    <location>
        <begin position="328"/>
        <end position="350"/>
    </location>
</feature>
<dbReference type="Gene3D" id="1.50.10.20">
    <property type="match status" value="2"/>
</dbReference>
<dbReference type="InterPro" id="IPR008930">
    <property type="entry name" value="Terpenoid_cyclase/PrenylTrfase"/>
</dbReference>
<dbReference type="RefSeq" id="WP_145189123.1">
    <property type="nucleotide sequence ID" value="NZ_CP036290.1"/>
</dbReference>
<protein>
    <submittedName>
        <fullName evidence="3">Uncharacterized protein</fullName>
    </submittedName>
</protein>
<keyword evidence="4" id="KW-1185">Reference proteome</keyword>
<evidence type="ECO:0000313" key="3">
    <source>
        <dbReference type="EMBL" id="QDU85558.1"/>
    </source>
</evidence>
<name>A0A518D251_9BACT</name>
<keyword evidence="2" id="KW-0732">Signal</keyword>
<dbReference type="SUPFAM" id="SSF81853">
    <property type="entry name" value="Family 10 polysaccharide lyase"/>
    <property type="match status" value="1"/>
</dbReference>
<reference evidence="3 4" key="1">
    <citation type="submission" date="2019-02" db="EMBL/GenBank/DDBJ databases">
        <title>Deep-cultivation of Planctomycetes and their phenomic and genomic characterization uncovers novel biology.</title>
        <authorList>
            <person name="Wiegand S."/>
            <person name="Jogler M."/>
            <person name="Boedeker C."/>
            <person name="Pinto D."/>
            <person name="Vollmers J."/>
            <person name="Rivas-Marin E."/>
            <person name="Kohn T."/>
            <person name="Peeters S.H."/>
            <person name="Heuer A."/>
            <person name="Rast P."/>
            <person name="Oberbeckmann S."/>
            <person name="Bunk B."/>
            <person name="Jeske O."/>
            <person name="Meyerdierks A."/>
            <person name="Storesund J.E."/>
            <person name="Kallscheuer N."/>
            <person name="Luecker S."/>
            <person name="Lage O.M."/>
            <person name="Pohl T."/>
            <person name="Merkel B.J."/>
            <person name="Hornburger P."/>
            <person name="Mueller R.-W."/>
            <person name="Bruemmer F."/>
            <person name="Labrenz M."/>
            <person name="Spormann A.M."/>
            <person name="Op den Camp H."/>
            <person name="Overmann J."/>
            <person name="Amann R."/>
            <person name="Jetten M.S.M."/>
            <person name="Mascher T."/>
            <person name="Medema M.H."/>
            <person name="Devos D.P."/>
            <person name="Kaster A.-K."/>
            <person name="Ovreas L."/>
            <person name="Rohde M."/>
            <person name="Galperin M.Y."/>
            <person name="Jogler C."/>
        </authorList>
    </citation>
    <scope>NUCLEOTIDE SEQUENCE [LARGE SCALE GENOMIC DNA]</scope>
    <source>
        <strain evidence="3 4">Pla163</strain>
    </source>
</reference>
<feature type="chain" id="PRO_5022006786" evidence="2">
    <location>
        <begin position="23"/>
        <end position="623"/>
    </location>
</feature>
<proteinExistence type="predicted"/>
<dbReference type="EMBL" id="CP036290">
    <property type="protein sequence ID" value="QDU85558.1"/>
    <property type="molecule type" value="Genomic_DNA"/>
</dbReference>
<dbReference type="Proteomes" id="UP000319342">
    <property type="component" value="Chromosome"/>
</dbReference>
<feature type="signal peptide" evidence="2">
    <location>
        <begin position="1"/>
        <end position="22"/>
    </location>
</feature>
<organism evidence="3 4">
    <name type="scientific">Rohdeia mirabilis</name>
    <dbReference type="NCBI Taxonomy" id="2528008"/>
    <lineage>
        <taxon>Bacteria</taxon>
        <taxon>Pseudomonadati</taxon>
        <taxon>Planctomycetota</taxon>
        <taxon>Planctomycetia</taxon>
        <taxon>Planctomycetia incertae sedis</taxon>
        <taxon>Rohdeia</taxon>
    </lineage>
</organism>
<evidence type="ECO:0000313" key="4">
    <source>
        <dbReference type="Proteomes" id="UP000319342"/>
    </source>
</evidence>
<dbReference type="AlphaFoldDB" id="A0A518D251"/>
<dbReference type="OrthoDB" id="220961at2"/>
<accession>A0A518D251</accession>
<evidence type="ECO:0000256" key="1">
    <source>
        <dbReference type="SAM" id="MobiDB-lite"/>
    </source>
</evidence>
<dbReference type="SUPFAM" id="SSF48239">
    <property type="entry name" value="Terpenoid cyclases/Protein prenyltransferases"/>
    <property type="match status" value="1"/>
</dbReference>
<dbReference type="CDD" id="cd00688">
    <property type="entry name" value="ISOPREN_C2_like"/>
    <property type="match status" value="1"/>
</dbReference>
<evidence type="ECO:0000256" key="2">
    <source>
        <dbReference type="SAM" id="SignalP"/>
    </source>
</evidence>
<gene>
    <name evidence="3" type="ORF">Pla163_26900</name>
</gene>